<evidence type="ECO:0000256" key="1">
    <source>
        <dbReference type="ARBA" id="ARBA00022481"/>
    </source>
</evidence>
<dbReference type="Proteomes" id="UP000662873">
    <property type="component" value="Chromosome"/>
</dbReference>
<dbReference type="PROSITE" id="PS00409">
    <property type="entry name" value="PROKAR_NTER_METHYL"/>
    <property type="match status" value="1"/>
</dbReference>
<dbReference type="EMBL" id="AP021858">
    <property type="protein sequence ID" value="BBO24270.1"/>
    <property type="molecule type" value="Genomic_DNA"/>
</dbReference>
<protein>
    <submittedName>
        <fullName evidence="3">Prepilin-type cleavage/methylation domain-containing protein</fullName>
    </submittedName>
</protein>
<dbReference type="InterPro" id="IPR012902">
    <property type="entry name" value="N_methyl_site"/>
</dbReference>
<dbReference type="PRINTS" id="PR00813">
    <property type="entry name" value="BCTERIALGSPG"/>
</dbReference>
<proteinExistence type="predicted"/>
<keyword evidence="2" id="KW-0812">Transmembrane</keyword>
<accession>A0A809R9U8</accession>
<keyword evidence="1" id="KW-0488">Methylation</keyword>
<gene>
    <name evidence="3" type="ORF">NPRO_18650</name>
</gene>
<dbReference type="InterPro" id="IPR045584">
    <property type="entry name" value="Pilin-like"/>
</dbReference>
<dbReference type="Gene3D" id="3.30.700.10">
    <property type="entry name" value="Glycoprotein, Type 4 Pilin"/>
    <property type="match status" value="1"/>
</dbReference>
<name>A0A809R9U8_9BACT</name>
<dbReference type="KEGG" id="npy:NPRO_18650"/>
<dbReference type="GO" id="GO:0015627">
    <property type="term" value="C:type II protein secretion system complex"/>
    <property type="evidence" value="ECO:0007669"/>
    <property type="project" value="InterPro"/>
</dbReference>
<evidence type="ECO:0000313" key="3">
    <source>
        <dbReference type="EMBL" id="BBO24270.1"/>
    </source>
</evidence>
<dbReference type="AlphaFoldDB" id="A0A809R9U8"/>
<keyword evidence="2" id="KW-1133">Transmembrane helix</keyword>
<dbReference type="NCBIfam" id="TIGR02532">
    <property type="entry name" value="IV_pilin_GFxxxE"/>
    <property type="match status" value="1"/>
</dbReference>
<dbReference type="SUPFAM" id="SSF54523">
    <property type="entry name" value="Pili subunits"/>
    <property type="match status" value="1"/>
</dbReference>
<organism evidence="3 4">
    <name type="scientific">Candidatus Nitrosymbiomonas proteolyticus</name>
    <dbReference type="NCBI Taxonomy" id="2608984"/>
    <lineage>
        <taxon>Bacteria</taxon>
        <taxon>Bacillati</taxon>
        <taxon>Armatimonadota</taxon>
        <taxon>Armatimonadota incertae sedis</taxon>
        <taxon>Candidatus Nitrosymbiomonas</taxon>
    </lineage>
</organism>
<dbReference type="GO" id="GO:0015628">
    <property type="term" value="P:protein secretion by the type II secretion system"/>
    <property type="evidence" value="ECO:0007669"/>
    <property type="project" value="InterPro"/>
</dbReference>
<dbReference type="PANTHER" id="PTHR30093">
    <property type="entry name" value="GENERAL SECRETION PATHWAY PROTEIN G"/>
    <property type="match status" value="1"/>
</dbReference>
<feature type="transmembrane region" description="Helical" evidence="2">
    <location>
        <begin position="12"/>
        <end position="34"/>
    </location>
</feature>
<dbReference type="Pfam" id="PF07963">
    <property type="entry name" value="N_methyl"/>
    <property type="match status" value="1"/>
</dbReference>
<evidence type="ECO:0000256" key="2">
    <source>
        <dbReference type="SAM" id="Phobius"/>
    </source>
</evidence>
<evidence type="ECO:0000313" key="4">
    <source>
        <dbReference type="Proteomes" id="UP000662873"/>
    </source>
</evidence>
<dbReference type="InterPro" id="IPR000983">
    <property type="entry name" value="Bac_GSPG_pilin"/>
</dbReference>
<sequence length="112" mass="12223">MNRINRRKGFTLVEIMIVVLIIGILLAIAVPNFIKARESSRAKTCVANLRQIEAAKEQWAMEEKKGAADTPAQADLEPTYIKKWPECPSGGNYTINDVATSPTCSVGAPHAL</sequence>
<reference evidence="3" key="1">
    <citation type="journal article" name="DNA Res.">
        <title>The physiological potential of anammox bacteria as revealed by their core genome structure.</title>
        <authorList>
            <person name="Okubo T."/>
            <person name="Toyoda A."/>
            <person name="Fukuhara K."/>
            <person name="Uchiyama I."/>
            <person name="Harigaya Y."/>
            <person name="Kuroiwa M."/>
            <person name="Suzuki T."/>
            <person name="Murakami Y."/>
            <person name="Suwa Y."/>
            <person name="Takami H."/>
        </authorList>
    </citation>
    <scope>NUCLEOTIDE SEQUENCE</scope>
    <source>
        <strain evidence="3">317325-2</strain>
    </source>
</reference>
<keyword evidence="2" id="KW-0472">Membrane</keyword>